<feature type="domain" description="N-acetyltransferase" evidence="1">
    <location>
        <begin position="134"/>
        <end position="272"/>
    </location>
</feature>
<sequence length="272" mass="29487">MEAVAHDDVTEFAAVVSGFLEATPAPHSVHLSTMDMVVRGTMQATLISLHDNGNVVGVVTRLRPVRPLQIAAMPPAAAPVVAELLRSVDPALTSVVGPRDRVEAFRAAWQEGGFETVPTFFYRLGSLVAPDLPGVARIVEPESLLSWWYEFLRDTTELSPDAAEAFVRMSLTMPATHVVWELDGERVAWAATTTPVGGVSRIGPVYTPPEHRGHGYAAAATAAIARWALAEGAREVVLMTDADDPVPNKLYRRLGFELIGDWSYWSFTQPGS</sequence>
<dbReference type="PROSITE" id="PS51186">
    <property type="entry name" value="GNAT"/>
    <property type="match status" value="1"/>
</dbReference>
<proteinExistence type="predicted"/>
<protein>
    <submittedName>
        <fullName evidence="2">GNAT family N-acetyltransferase</fullName>
    </submittedName>
</protein>
<keyword evidence="2" id="KW-0808">Transferase</keyword>
<evidence type="ECO:0000313" key="2">
    <source>
        <dbReference type="EMBL" id="TWP47907.1"/>
    </source>
</evidence>
<dbReference type="Pfam" id="PF00583">
    <property type="entry name" value="Acetyltransf_1"/>
    <property type="match status" value="1"/>
</dbReference>
<organism evidence="2 3">
    <name type="scientific">Lentzea tibetensis</name>
    <dbReference type="NCBI Taxonomy" id="2591470"/>
    <lineage>
        <taxon>Bacteria</taxon>
        <taxon>Bacillati</taxon>
        <taxon>Actinomycetota</taxon>
        <taxon>Actinomycetes</taxon>
        <taxon>Pseudonocardiales</taxon>
        <taxon>Pseudonocardiaceae</taxon>
        <taxon>Lentzea</taxon>
    </lineage>
</organism>
<comment type="caution">
    <text evidence="2">The sequence shown here is derived from an EMBL/GenBank/DDBJ whole genome shotgun (WGS) entry which is preliminary data.</text>
</comment>
<dbReference type="RefSeq" id="WP_146356928.1">
    <property type="nucleotide sequence ID" value="NZ_VOBR01000023.1"/>
</dbReference>
<gene>
    <name evidence="2" type="ORF">FKR81_29955</name>
</gene>
<dbReference type="InterPro" id="IPR000182">
    <property type="entry name" value="GNAT_dom"/>
</dbReference>
<dbReference type="SUPFAM" id="SSF55729">
    <property type="entry name" value="Acyl-CoA N-acyltransferases (Nat)"/>
    <property type="match status" value="1"/>
</dbReference>
<dbReference type="GO" id="GO:0016747">
    <property type="term" value="F:acyltransferase activity, transferring groups other than amino-acyl groups"/>
    <property type="evidence" value="ECO:0007669"/>
    <property type="project" value="InterPro"/>
</dbReference>
<dbReference type="EMBL" id="VOBR01000023">
    <property type="protein sequence ID" value="TWP47907.1"/>
    <property type="molecule type" value="Genomic_DNA"/>
</dbReference>
<keyword evidence="3" id="KW-1185">Reference proteome</keyword>
<accession>A0A563EL70</accession>
<name>A0A563EL70_9PSEU</name>
<dbReference type="Gene3D" id="3.40.630.30">
    <property type="match status" value="1"/>
</dbReference>
<evidence type="ECO:0000259" key="1">
    <source>
        <dbReference type="PROSITE" id="PS51186"/>
    </source>
</evidence>
<dbReference type="AlphaFoldDB" id="A0A563EL70"/>
<dbReference type="Proteomes" id="UP000316639">
    <property type="component" value="Unassembled WGS sequence"/>
</dbReference>
<dbReference type="OrthoDB" id="3174529at2"/>
<reference evidence="2 3" key="1">
    <citation type="submission" date="2019-07" db="EMBL/GenBank/DDBJ databases">
        <title>Lentzea xizangensis sp. nov., isolated from Qinghai-Tibetan Plateau Soils.</title>
        <authorList>
            <person name="Huang J."/>
        </authorList>
    </citation>
    <scope>NUCLEOTIDE SEQUENCE [LARGE SCALE GENOMIC DNA]</scope>
    <source>
        <strain evidence="2 3">FXJ1.1311</strain>
    </source>
</reference>
<evidence type="ECO:0000313" key="3">
    <source>
        <dbReference type="Proteomes" id="UP000316639"/>
    </source>
</evidence>
<dbReference type="InterPro" id="IPR016181">
    <property type="entry name" value="Acyl_CoA_acyltransferase"/>
</dbReference>